<organism evidence="6 7">
    <name type="scientific">Aquimarina celericrescens</name>
    <dbReference type="NCBI Taxonomy" id="1964542"/>
    <lineage>
        <taxon>Bacteria</taxon>
        <taxon>Pseudomonadati</taxon>
        <taxon>Bacteroidota</taxon>
        <taxon>Flavobacteriia</taxon>
        <taxon>Flavobacteriales</taxon>
        <taxon>Flavobacteriaceae</taxon>
        <taxon>Aquimarina</taxon>
    </lineage>
</organism>
<evidence type="ECO:0000256" key="2">
    <source>
        <dbReference type="ARBA" id="ARBA00022729"/>
    </source>
</evidence>
<evidence type="ECO:0000256" key="4">
    <source>
        <dbReference type="SAM" id="MobiDB-lite"/>
    </source>
</evidence>
<name>A0ABW5B167_9FLAO</name>
<proteinExistence type="inferred from homology"/>
<evidence type="ECO:0000313" key="7">
    <source>
        <dbReference type="Proteomes" id="UP001597344"/>
    </source>
</evidence>
<evidence type="ECO:0000256" key="1">
    <source>
        <dbReference type="ARBA" id="ARBA00009091"/>
    </source>
</evidence>
<dbReference type="Proteomes" id="UP001597344">
    <property type="component" value="Unassembled WGS sequence"/>
</dbReference>
<keyword evidence="3" id="KW-0175">Coiled coil</keyword>
<feature type="chain" id="PRO_5045733336" evidence="5">
    <location>
        <begin position="24"/>
        <end position="289"/>
    </location>
</feature>
<gene>
    <name evidence="6" type="ORF">ACFSJT_19860</name>
</gene>
<keyword evidence="2 5" id="KW-0732">Signal</keyword>
<dbReference type="Gene3D" id="3.30.910.20">
    <property type="entry name" value="Skp domain"/>
    <property type="match status" value="1"/>
</dbReference>
<dbReference type="InterPro" id="IPR005632">
    <property type="entry name" value="Chaperone_Skp"/>
</dbReference>
<dbReference type="SUPFAM" id="SSF111384">
    <property type="entry name" value="OmpH-like"/>
    <property type="match status" value="1"/>
</dbReference>
<feature type="region of interest" description="Disordered" evidence="4">
    <location>
        <begin position="252"/>
        <end position="289"/>
    </location>
</feature>
<feature type="compositionally biased region" description="Basic and acidic residues" evidence="4">
    <location>
        <begin position="280"/>
        <end position="289"/>
    </location>
</feature>
<comment type="caution">
    <text evidence="6">The sequence shown here is derived from an EMBL/GenBank/DDBJ whole genome shotgun (WGS) entry which is preliminary data.</text>
</comment>
<feature type="region of interest" description="Disordered" evidence="4">
    <location>
        <begin position="182"/>
        <end position="212"/>
    </location>
</feature>
<evidence type="ECO:0000313" key="6">
    <source>
        <dbReference type="EMBL" id="MFD2189068.1"/>
    </source>
</evidence>
<feature type="compositionally biased region" description="Basic and acidic residues" evidence="4">
    <location>
        <begin position="263"/>
        <end position="273"/>
    </location>
</feature>
<reference evidence="7" key="1">
    <citation type="journal article" date="2019" name="Int. J. Syst. Evol. Microbiol.">
        <title>The Global Catalogue of Microorganisms (GCM) 10K type strain sequencing project: providing services to taxonomists for standard genome sequencing and annotation.</title>
        <authorList>
            <consortium name="The Broad Institute Genomics Platform"/>
            <consortium name="The Broad Institute Genome Sequencing Center for Infectious Disease"/>
            <person name="Wu L."/>
            <person name="Ma J."/>
        </authorList>
    </citation>
    <scope>NUCLEOTIDE SEQUENCE [LARGE SCALE GENOMIC DNA]</scope>
    <source>
        <strain evidence="7">DT92</strain>
    </source>
</reference>
<feature type="coiled-coil region" evidence="3">
    <location>
        <begin position="41"/>
        <end position="93"/>
    </location>
</feature>
<keyword evidence="7" id="KW-1185">Reference proteome</keyword>
<evidence type="ECO:0000256" key="3">
    <source>
        <dbReference type="SAM" id="Coils"/>
    </source>
</evidence>
<evidence type="ECO:0000256" key="5">
    <source>
        <dbReference type="SAM" id="SignalP"/>
    </source>
</evidence>
<dbReference type="PANTHER" id="PTHR35089:SF1">
    <property type="entry name" value="CHAPERONE PROTEIN SKP"/>
    <property type="match status" value="1"/>
</dbReference>
<feature type="compositionally biased region" description="Basic and acidic residues" evidence="4">
    <location>
        <begin position="189"/>
        <end position="212"/>
    </location>
</feature>
<sequence length="289" mass="34378">MKTKGLLLVVIISFLFFANSVQAQKGIRIGYIDMDYILENVAEYNEASADLEKKVQKWKVEIEAELKNIEEMRKDLNNERVLLTKELIEEREEDIFFKEKEILEYQQKRFGPNGDLFIQKRRLVQPVQDQVFIAVQEIAKNKKYDFIFDKSADIVMLYSADRYDISDQVLLRLNRASKRKQLTTKKEKKSLERAEKRNVEQEKEVSDRERAVQQNLTERERLLEERKAERDSIRAAKKKEFEERRARLLELQKRKKDSINTLKEQKEKLKEDGTSSDSNKINENEKPNN</sequence>
<dbReference type="InterPro" id="IPR024930">
    <property type="entry name" value="Skp_dom_sf"/>
</dbReference>
<protein>
    <submittedName>
        <fullName evidence="6">OmpH family outer membrane protein</fullName>
    </submittedName>
</protein>
<accession>A0ABW5B167</accession>
<dbReference type="Pfam" id="PF03938">
    <property type="entry name" value="OmpH"/>
    <property type="match status" value="1"/>
</dbReference>
<dbReference type="RefSeq" id="WP_378322102.1">
    <property type="nucleotide sequence ID" value="NZ_JBHUHY010000034.1"/>
</dbReference>
<dbReference type="SMART" id="SM00935">
    <property type="entry name" value="OmpH"/>
    <property type="match status" value="1"/>
</dbReference>
<feature type="signal peptide" evidence="5">
    <location>
        <begin position="1"/>
        <end position="23"/>
    </location>
</feature>
<dbReference type="EMBL" id="JBHUHY010000034">
    <property type="protein sequence ID" value="MFD2189068.1"/>
    <property type="molecule type" value="Genomic_DNA"/>
</dbReference>
<comment type="similarity">
    <text evidence="1">Belongs to the Skp family.</text>
</comment>
<dbReference type="PANTHER" id="PTHR35089">
    <property type="entry name" value="CHAPERONE PROTEIN SKP"/>
    <property type="match status" value="1"/>
</dbReference>